<comment type="caution">
    <text evidence="1">The sequence shown here is derived from an EMBL/GenBank/DDBJ whole genome shotgun (WGS) entry which is preliminary data.</text>
</comment>
<organism evidence="1">
    <name type="scientific">marine sediment metagenome</name>
    <dbReference type="NCBI Taxonomy" id="412755"/>
    <lineage>
        <taxon>unclassified sequences</taxon>
        <taxon>metagenomes</taxon>
        <taxon>ecological metagenomes</taxon>
    </lineage>
</organism>
<evidence type="ECO:0000313" key="1">
    <source>
        <dbReference type="EMBL" id="KKL08030.1"/>
    </source>
</evidence>
<dbReference type="EMBL" id="LAZR01043046">
    <property type="protein sequence ID" value="KKL08030.1"/>
    <property type="molecule type" value="Genomic_DNA"/>
</dbReference>
<gene>
    <name evidence="1" type="ORF">LCGC14_2580030</name>
</gene>
<protein>
    <submittedName>
        <fullName evidence="1">Uncharacterized protein</fullName>
    </submittedName>
</protein>
<accession>A0A0F9AF23</accession>
<reference evidence="1" key="1">
    <citation type="journal article" date="2015" name="Nature">
        <title>Complex archaea that bridge the gap between prokaryotes and eukaryotes.</title>
        <authorList>
            <person name="Spang A."/>
            <person name="Saw J.H."/>
            <person name="Jorgensen S.L."/>
            <person name="Zaremba-Niedzwiedzka K."/>
            <person name="Martijn J."/>
            <person name="Lind A.E."/>
            <person name="van Eijk R."/>
            <person name="Schleper C."/>
            <person name="Guy L."/>
            <person name="Ettema T.J."/>
        </authorList>
    </citation>
    <scope>NUCLEOTIDE SEQUENCE</scope>
</reference>
<proteinExistence type="predicted"/>
<sequence>MINSRKHRILTVLLVICLCTTTFAAEPNPPKPELKFDIVNKKPKWVRHNDGPYCKGPIKPKCAAIFGIKGDCYLWRLSNSEIKEVLLKTSAGESMSAEQKEFMTKSKDVTYLSQVRSAKYTIYYSLYAVSQNDAKKMAAALIEALNDPQIRIRLYKLGVSNLQEQVSHYKSGLANQDIYMEMNLTRFREINLKDVSYLTVEEAKTTISELNKMLNIMVIDRAGIKAKLKAIEKQQQRKEVINTGALLKLEEMNVDQAVELNALESKIQTASELRKQAKDFYKKMSDKQLDLKQHYLHLGKEVEENELELRRIEKILANPKSEIPPVRVNKNTVTIYPVKSDG</sequence>
<dbReference type="AlphaFoldDB" id="A0A0F9AF23"/>
<name>A0A0F9AF23_9ZZZZ</name>